<evidence type="ECO:0000313" key="2">
    <source>
        <dbReference type="EMBL" id="KAF9693687.1"/>
    </source>
</evidence>
<comment type="caution">
    <text evidence="2">The sequence shown here is derived from an EMBL/GenBank/DDBJ whole genome shotgun (WGS) entry which is preliminary data.</text>
</comment>
<sequence>MPNTSKDRSAELLPTYDTQPAAARMRQAYFKGDNEDAERYHNLDYQAHGRQSAAEEHQQWHGIELTPMLVGTILCGVFALWPIWAALH</sequence>
<evidence type="ECO:0000313" key="3">
    <source>
        <dbReference type="Proteomes" id="UP000651452"/>
    </source>
</evidence>
<protein>
    <submittedName>
        <fullName evidence="2">Uncharacterized protein</fullName>
    </submittedName>
</protein>
<dbReference type="OrthoDB" id="3748922at2759"/>
<feature type="transmembrane region" description="Helical" evidence="1">
    <location>
        <begin position="68"/>
        <end position="87"/>
    </location>
</feature>
<dbReference type="EMBL" id="RZGK01000015">
    <property type="protein sequence ID" value="KAF9693687.1"/>
    <property type="molecule type" value="Genomic_DNA"/>
</dbReference>
<dbReference type="Proteomes" id="UP000651452">
    <property type="component" value="Unassembled WGS sequence"/>
</dbReference>
<accession>A0A8H7IZV9</accession>
<keyword evidence="1" id="KW-0472">Membrane</keyword>
<dbReference type="AlphaFoldDB" id="A0A8H7IZV9"/>
<evidence type="ECO:0000256" key="1">
    <source>
        <dbReference type="SAM" id="Phobius"/>
    </source>
</evidence>
<organism evidence="2 3">
    <name type="scientific">Ascochyta lentis</name>
    <dbReference type="NCBI Taxonomy" id="205686"/>
    <lineage>
        <taxon>Eukaryota</taxon>
        <taxon>Fungi</taxon>
        <taxon>Dikarya</taxon>
        <taxon>Ascomycota</taxon>
        <taxon>Pezizomycotina</taxon>
        <taxon>Dothideomycetes</taxon>
        <taxon>Pleosporomycetidae</taxon>
        <taxon>Pleosporales</taxon>
        <taxon>Pleosporineae</taxon>
        <taxon>Didymellaceae</taxon>
        <taxon>Ascochyta</taxon>
    </lineage>
</organism>
<gene>
    <name evidence="2" type="ORF">EKO04_008430</name>
</gene>
<keyword evidence="1" id="KW-1133">Transmembrane helix</keyword>
<proteinExistence type="predicted"/>
<keyword evidence="3" id="KW-1185">Reference proteome</keyword>
<reference evidence="2" key="2">
    <citation type="submission" date="2020-09" db="EMBL/GenBank/DDBJ databases">
        <title>Reference genome assembly for Australian Ascochyta lentis isolate Al4.</title>
        <authorList>
            <person name="Lee R.C."/>
            <person name="Farfan-Caceres L.M."/>
            <person name="Debler J.W."/>
            <person name="Williams A.H."/>
            <person name="Henares B.M."/>
        </authorList>
    </citation>
    <scope>NUCLEOTIDE SEQUENCE</scope>
    <source>
        <strain evidence="2">Al4</strain>
    </source>
</reference>
<keyword evidence="1" id="KW-0812">Transmembrane</keyword>
<reference evidence="2" key="1">
    <citation type="submission" date="2018-12" db="EMBL/GenBank/DDBJ databases">
        <authorList>
            <person name="Syme R.A."/>
            <person name="Farfan-Caceres L."/>
            <person name="Lichtenzveig J."/>
        </authorList>
    </citation>
    <scope>NUCLEOTIDE SEQUENCE</scope>
    <source>
        <strain evidence="2">Al4</strain>
    </source>
</reference>
<name>A0A8H7IZV9_9PLEO</name>